<evidence type="ECO:0000256" key="1">
    <source>
        <dbReference type="ARBA" id="ARBA00022737"/>
    </source>
</evidence>
<evidence type="ECO:0000256" key="4">
    <source>
        <dbReference type="SAM" id="MobiDB-lite"/>
    </source>
</evidence>
<reference evidence="6" key="2">
    <citation type="submission" date="2025-09" db="UniProtKB">
        <authorList>
            <consortium name="Ensembl"/>
        </authorList>
    </citation>
    <scope>IDENTIFICATION</scope>
</reference>
<feature type="region of interest" description="Disordered" evidence="4">
    <location>
        <begin position="764"/>
        <end position="783"/>
    </location>
</feature>
<dbReference type="SUPFAM" id="SSF48726">
    <property type="entry name" value="Immunoglobulin"/>
    <property type="match status" value="4"/>
</dbReference>
<sequence>MLVFVEGGWWVVGLIVLVPHTMCIPQGVVRGVSQGLASLVHAREGDSAELDCSLTPSSKEATTPNLFPLHVVEWVRLGYNVPVLIKFGVYAPRVHPNYKGRVSLTHGASLLVERLTLEDEGWFECRILLLDSKTDNFQNGTWTFLSITAPPVFIKTPPTFVEVLLGDSLTLSCGAHGNPRPTVVWHKDESPIEKHEKIKVLNGTLSLATVTRNVSGVYKCHVSNTEGNLTHYTELQVQGPPIIIISPEDTTLNMSQDAVLQCQADAYPSNLTYEWLKQGQNVYHIESLRSRVKILVDGTLLIPNLIPEDAGNYTCIPTNGILTPPSASAHLKMNVFYNPARVGRMLRETYLPAGMEGVIFCPVQADPPVLYVNWTKDGNELNLDNFPGWMVNSEGSVFIATANDNAVGMYTCTPYNSYGTMGQSEPTKVILQDPPSFRVPPLPEYLQEVGRELIIPCEASGDPPAAPSPKMSPHQTSAILEYLSLPGFIEMSVDEPVEEGQVTDATTKQTPKEESVVAKPDVVPRNWEVHVQENPQALSSQKQGDPLGSADSSYDAYKTQGNRRSPQVTARVRFPDDPRPSSSGPEKTSKELYNEKTRIRAGSIYTVRPESRLGSRSAHTLFNAAKGMADIVSKHSQSCADSDEFLSEQPQRQASQGNRTNKIVSRITQAPVPFLKKSLSLGPCRTLSGVAQPRPYLKKSISLGSQRWEHFESPRPYISEKCYWDEFPNPDVRVKSYSLGRTPPSLPRPGPCWKEYIPFRRPSMGSLERPHHTQRSLASPSYLTPLYPPRQTSMSPMLEPSDPRRQAAIFSESSRWSPSFQDTLRSVQHQFIPMPTSNSLPYYQHWPDPRGEGLRHSDSRRGPPRSYLPRGISWPSPYYSAFPPREGDGYRHPDRMMGRSGDAEFRDGGRASYASQSSGRGSAGLFRQSLSVTPTLLSSPETTEEHERHRAEMELAERRVKR</sequence>
<feature type="domain" description="Ig-like" evidence="5">
    <location>
        <begin position="19"/>
        <end position="127"/>
    </location>
</feature>
<feature type="compositionally biased region" description="Basic and acidic residues" evidence="4">
    <location>
        <begin position="885"/>
        <end position="909"/>
    </location>
</feature>
<feature type="compositionally biased region" description="Basic and acidic residues" evidence="4">
    <location>
        <begin position="847"/>
        <end position="861"/>
    </location>
</feature>
<dbReference type="PANTHER" id="PTHR44170">
    <property type="entry name" value="PROTEIN SIDEKICK"/>
    <property type="match status" value="1"/>
</dbReference>
<dbReference type="PROSITE" id="PS50835">
    <property type="entry name" value="IG_LIKE"/>
    <property type="match status" value="4"/>
</dbReference>
<keyword evidence="3" id="KW-0393">Immunoglobulin domain</keyword>
<feature type="compositionally biased region" description="Polar residues" evidence="4">
    <location>
        <begin position="533"/>
        <end position="543"/>
    </location>
</feature>
<keyword evidence="2" id="KW-1015">Disulfide bond</keyword>
<evidence type="ECO:0000313" key="7">
    <source>
        <dbReference type="Proteomes" id="UP000261380"/>
    </source>
</evidence>
<dbReference type="AlphaFoldDB" id="A0A3B5MIW7"/>
<keyword evidence="7" id="KW-1185">Reference proteome</keyword>
<dbReference type="Pfam" id="PF13927">
    <property type="entry name" value="Ig_3"/>
    <property type="match status" value="2"/>
</dbReference>
<dbReference type="SMART" id="SM00406">
    <property type="entry name" value="IGv"/>
    <property type="match status" value="2"/>
</dbReference>
<evidence type="ECO:0000256" key="2">
    <source>
        <dbReference type="ARBA" id="ARBA00023157"/>
    </source>
</evidence>
<dbReference type="FunFam" id="2.60.40.10:FF:000323">
    <property type="entry name" value="Immunoglobulin superfamily member 9B"/>
    <property type="match status" value="1"/>
</dbReference>
<dbReference type="InterPro" id="IPR013106">
    <property type="entry name" value="Ig_V-set"/>
</dbReference>
<feature type="region of interest" description="Disordered" evidence="4">
    <location>
        <begin position="885"/>
        <end position="962"/>
    </location>
</feature>
<dbReference type="SMART" id="SM00409">
    <property type="entry name" value="IG"/>
    <property type="match status" value="4"/>
</dbReference>
<organism evidence="6 7">
    <name type="scientific">Xiphophorus couchianus</name>
    <name type="common">Monterrey platyfish</name>
    <dbReference type="NCBI Taxonomy" id="32473"/>
    <lineage>
        <taxon>Eukaryota</taxon>
        <taxon>Metazoa</taxon>
        <taxon>Chordata</taxon>
        <taxon>Craniata</taxon>
        <taxon>Vertebrata</taxon>
        <taxon>Euteleostomi</taxon>
        <taxon>Actinopterygii</taxon>
        <taxon>Neopterygii</taxon>
        <taxon>Teleostei</taxon>
        <taxon>Neoteleostei</taxon>
        <taxon>Acanthomorphata</taxon>
        <taxon>Ovalentaria</taxon>
        <taxon>Atherinomorphae</taxon>
        <taxon>Cyprinodontiformes</taxon>
        <taxon>Poeciliidae</taxon>
        <taxon>Poeciliinae</taxon>
        <taxon>Xiphophorus</taxon>
    </lineage>
</organism>
<accession>A0A3B5MIW7</accession>
<dbReference type="InterPro" id="IPR003598">
    <property type="entry name" value="Ig_sub2"/>
</dbReference>
<dbReference type="InterPro" id="IPR003599">
    <property type="entry name" value="Ig_sub"/>
</dbReference>
<feature type="compositionally biased region" description="Polar residues" evidence="4">
    <location>
        <begin position="559"/>
        <end position="568"/>
    </location>
</feature>
<name>A0A3B5MIW7_9TELE</name>
<dbReference type="SMART" id="SM00408">
    <property type="entry name" value="IGc2"/>
    <property type="match status" value="2"/>
</dbReference>
<evidence type="ECO:0000256" key="3">
    <source>
        <dbReference type="ARBA" id="ARBA00023319"/>
    </source>
</evidence>
<dbReference type="Proteomes" id="UP000261380">
    <property type="component" value="Unplaced"/>
</dbReference>
<feature type="compositionally biased region" description="Basic and acidic residues" evidence="4">
    <location>
        <begin position="587"/>
        <end position="598"/>
    </location>
</feature>
<feature type="domain" description="Ig-like" evidence="5">
    <location>
        <begin position="241"/>
        <end position="334"/>
    </location>
</feature>
<dbReference type="InterPro" id="IPR013783">
    <property type="entry name" value="Ig-like_fold"/>
</dbReference>
<reference evidence="6" key="1">
    <citation type="submission" date="2025-08" db="UniProtKB">
        <authorList>
            <consortium name="Ensembl"/>
        </authorList>
    </citation>
    <scope>IDENTIFICATION</scope>
</reference>
<dbReference type="InterPro" id="IPR007110">
    <property type="entry name" value="Ig-like_dom"/>
</dbReference>
<dbReference type="FunFam" id="2.60.40.10:FF:000032">
    <property type="entry name" value="palladin isoform X1"/>
    <property type="match status" value="1"/>
</dbReference>
<feature type="domain" description="Ig-like" evidence="5">
    <location>
        <begin position="151"/>
        <end position="236"/>
    </location>
</feature>
<feature type="region of interest" description="Disordered" evidence="4">
    <location>
        <begin position="497"/>
        <end position="603"/>
    </location>
</feature>
<dbReference type="GO" id="GO:0098609">
    <property type="term" value="P:cell-cell adhesion"/>
    <property type="evidence" value="ECO:0007669"/>
    <property type="project" value="TreeGrafter"/>
</dbReference>
<dbReference type="Ensembl" id="ENSXCOT00000021320.1">
    <property type="protein sequence ID" value="ENSXCOP00000021061.1"/>
    <property type="gene ID" value="ENSXCOG00000015755.1"/>
</dbReference>
<feature type="compositionally biased region" description="Low complexity" evidence="4">
    <location>
        <begin position="929"/>
        <end position="941"/>
    </location>
</feature>
<protein>
    <submittedName>
        <fullName evidence="6">Immunoglobulin superfamily, member 9b</fullName>
    </submittedName>
</protein>
<keyword evidence="1" id="KW-0677">Repeat</keyword>
<evidence type="ECO:0000313" key="6">
    <source>
        <dbReference type="Ensembl" id="ENSXCOP00000021061.1"/>
    </source>
</evidence>
<dbReference type="GeneTree" id="ENSGT00940000165064"/>
<dbReference type="Gene3D" id="2.60.40.10">
    <property type="entry name" value="Immunoglobulins"/>
    <property type="match status" value="4"/>
</dbReference>
<proteinExistence type="predicted"/>
<feature type="region of interest" description="Disordered" evidence="4">
    <location>
        <begin position="843"/>
        <end position="869"/>
    </location>
</feature>
<feature type="domain" description="Ig-like" evidence="5">
    <location>
        <begin position="339"/>
        <end position="430"/>
    </location>
</feature>
<dbReference type="PANTHER" id="PTHR44170:SF41">
    <property type="entry name" value="PROTEIN TURTLE HOMOLOG A"/>
    <property type="match status" value="1"/>
</dbReference>
<feature type="compositionally biased region" description="Basic and acidic residues" evidence="4">
    <location>
        <begin position="943"/>
        <end position="962"/>
    </location>
</feature>
<evidence type="ECO:0000259" key="5">
    <source>
        <dbReference type="PROSITE" id="PS50835"/>
    </source>
</evidence>
<dbReference type="InterPro" id="IPR036179">
    <property type="entry name" value="Ig-like_dom_sf"/>
</dbReference>